<evidence type="ECO:0000313" key="9">
    <source>
        <dbReference type="Proteomes" id="UP000007305"/>
    </source>
</evidence>
<dbReference type="EMBL" id="BT067364">
    <property type="protein sequence ID" value="ACN34261.1"/>
    <property type="molecule type" value="mRNA"/>
</dbReference>
<dbReference type="SUPFAM" id="SSF110324">
    <property type="entry name" value="Ribosomal L27 protein-like"/>
    <property type="match status" value="1"/>
</dbReference>
<feature type="domain" description="Exosome complex component N-terminal" evidence="5">
    <location>
        <begin position="14"/>
        <end position="51"/>
    </location>
</feature>
<dbReference type="GO" id="GO:0006396">
    <property type="term" value="P:RNA processing"/>
    <property type="evidence" value="ECO:0007669"/>
    <property type="project" value="InterPro"/>
</dbReference>
<dbReference type="EMBL" id="CM000781">
    <property type="protein sequence ID" value="AQK76100.1"/>
    <property type="molecule type" value="Genomic_DNA"/>
</dbReference>
<dbReference type="GO" id="GO:0000178">
    <property type="term" value="C:exosome (RNase complex)"/>
    <property type="evidence" value="ECO:0007669"/>
    <property type="project" value="UniProtKB-KW"/>
</dbReference>
<evidence type="ECO:0000256" key="2">
    <source>
        <dbReference type="ARBA" id="ARBA00022490"/>
    </source>
</evidence>
<keyword evidence="9" id="KW-1185">Reference proteome</keyword>
<dbReference type="Gramene" id="Zm00001eb258800_T002">
    <property type="protein sequence ID" value="Zm00001eb258800_P002"/>
    <property type="gene ID" value="Zm00001eb258800"/>
</dbReference>
<reference evidence="9" key="2">
    <citation type="journal article" date="2009" name="Science">
        <title>The B73 maize genome: complexity, diversity, and dynamics.</title>
        <authorList>
            <person name="Schnable P.S."/>
            <person name="Ware D."/>
            <person name="Fulton R.S."/>
            <person name="Stein J.C."/>
            <person name="Wei F."/>
            <person name="Pasternak S."/>
            <person name="Liang C."/>
            <person name="Zhang J."/>
            <person name="Fulton L."/>
            <person name="Graves T.A."/>
            <person name="Minx P."/>
            <person name="Reily A.D."/>
            <person name="Courtney L."/>
            <person name="Kruchowski S.S."/>
            <person name="Tomlinson C."/>
            <person name="Strong C."/>
            <person name="Delehaunty K."/>
            <person name="Fronick C."/>
            <person name="Courtney B."/>
            <person name="Rock S.M."/>
            <person name="Belter E."/>
            <person name="Du F."/>
            <person name="Kim K."/>
            <person name="Abbott R.M."/>
            <person name="Cotton M."/>
            <person name="Levy A."/>
            <person name="Marchetto P."/>
            <person name="Ochoa K."/>
            <person name="Jackson S.M."/>
            <person name="Gillam B."/>
            <person name="Chen W."/>
            <person name="Yan L."/>
            <person name="Higginbotham J."/>
            <person name="Cardenas M."/>
            <person name="Waligorski J."/>
            <person name="Applebaum E."/>
            <person name="Phelps L."/>
            <person name="Falcone J."/>
            <person name="Kanchi K."/>
            <person name="Thane T."/>
            <person name="Scimone A."/>
            <person name="Thane N."/>
            <person name="Henke J."/>
            <person name="Wang T."/>
            <person name="Ruppert J."/>
            <person name="Shah N."/>
            <person name="Rotter K."/>
            <person name="Hodges J."/>
            <person name="Ingenthron E."/>
            <person name="Cordes M."/>
            <person name="Kohlberg S."/>
            <person name="Sgro J."/>
            <person name="Delgado B."/>
            <person name="Mead K."/>
            <person name="Chinwalla A."/>
            <person name="Leonard S."/>
            <person name="Crouse K."/>
            <person name="Collura K."/>
            <person name="Kudrna D."/>
            <person name="Currie J."/>
            <person name="He R."/>
            <person name="Angelova A."/>
            <person name="Rajasekar S."/>
            <person name="Mueller T."/>
            <person name="Lomeli R."/>
            <person name="Scara G."/>
            <person name="Ko A."/>
            <person name="Delaney K."/>
            <person name="Wissotski M."/>
            <person name="Lopez G."/>
            <person name="Campos D."/>
            <person name="Braidotti M."/>
            <person name="Ashley E."/>
            <person name="Golser W."/>
            <person name="Kim H."/>
            <person name="Lee S."/>
            <person name="Lin J."/>
            <person name="Dujmic Z."/>
            <person name="Kim W."/>
            <person name="Talag J."/>
            <person name="Zuccolo A."/>
            <person name="Fan C."/>
            <person name="Sebastian A."/>
            <person name="Kramer M."/>
            <person name="Spiegel L."/>
            <person name="Nascimento L."/>
            <person name="Zutavern T."/>
            <person name="Miller B."/>
            <person name="Ambroise C."/>
            <person name="Muller S."/>
            <person name="Spooner W."/>
            <person name="Narechania A."/>
            <person name="Ren L."/>
            <person name="Wei S."/>
            <person name="Kumari S."/>
            <person name="Faga B."/>
            <person name="Levy M.J."/>
            <person name="McMahan L."/>
            <person name="Van Buren P."/>
            <person name="Vaughn M.W."/>
            <person name="Ying K."/>
            <person name="Yeh C.-T."/>
            <person name="Emrich S.J."/>
            <person name="Jia Y."/>
            <person name="Kalyanaraman A."/>
            <person name="Hsia A.-P."/>
            <person name="Barbazuk W.B."/>
            <person name="Baucom R.S."/>
            <person name="Brutnell T.P."/>
            <person name="Carpita N.C."/>
            <person name="Chaparro C."/>
            <person name="Chia J.-M."/>
            <person name="Deragon J.-M."/>
            <person name="Estill J.C."/>
            <person name="Fu Y."/>
            <person name="Jeddeloh J.A."/>
            <person name="Han Y."/>
            <person name="Lee H."/>
            <person name="Li P."/>
            <person name="Lisch D.R."/>
            <person name="Liu S."/>
            <person name="Liu Z."/>
            <person name="Nagel D.H."/>
            <person name="McCann M.C."/>
            <person name="SanMiguel P."/>
            <person name="Myers A.M."/>
            <person name="Nettleton D."/>
            <person name="Nguyen J."/>
            <person name="Penning B.W."/>
            <person name="Ponnala L."/>
            <person name="Schneider K.L."/>
            <person name="Schwartz D.C."/>
            <person name="Sharma A."/>
            <person name="Soderlund C."/>
            <person name="Springer N.M."/>
            <person name="Sun Q."/>
            <person name="Wang H."/>
            <person name="Waterman M."/>
            <person name="Westerman R."/>
            <person name="Wolfgruber T.K."/>
            <person name="Yang L."/>
            <person name="Yu Y."/>
            <person name="Zhang L."/>
            <person name="Zhou S."/>
            <person name="Zhu Q."/>
            <person name="Bennetzen J.L."/>
            <person name="Dawe R.K."/>
            <person name="Jiang J."/>
            <person name="Jiang N."/>
            <person name="Presting G.G."/>
            <person name="Wessler S.R."/>
            <person name="Aluru S."/>
            <person name="Martienssen R.A."/>
            <person name="Clifton S.W."/>
            <person name="McCombie W.R."/>
            <person name="Wing R.A."/>
            <person name="Wilson R.K."/>
        </authorList>
    </citation>
    <scope>NUCLEOTIDE SEQUENCE [LARGE SCALE GENOMIC DNA]</scope>
    <source>
        <strain evidence="9">cv. B73</strain>
    </source>
</reference>
<protein>
    <submittedName>
        <fullName evidence="7">Nucleic acid-binding OB-fold-like protein</fullName>
    </submittedName>
</protein>
<name>C0PGE5_MAIZE</name>
<dbReference type="Pfam" id="PF14382">
    <property type="entry name" value="ECR1_N"/>
    <property type="match status" value="1"/>
</dbReference>
<evidence type="ECO:0000259" key="5">
    <source>
        <dbReference type="Pfam" id="PF14382"/>
    </source>
</evidence>
<organism evidence="6">
    <name type="scientific">Zea mays</name>
    <name type="common">Maize</name>
    <dbReference type="NCBI Taxonomy" id="4577"/>
    <lineage>
        <taxon>Eukaryota</taxon>
        <taxon>Viridiplantae</taxon>
        <taxon>Streptophyta</taxon>
        <taxon>Embryophyta</taxon>
        <taxon>Tracheophyta</taxon>
        <taxon>Spermatophyta</taxon>
        <taxon>Magnoliopsida</taxon>
        <taxon>Liliopsida</taxon>
        <taxon>Poales</taxon>
        <taxon>Poaceae</taxon>
        <taxon>PACMAD clade</taxon>
        <taxon>Panicoideae</taxon>
        <taxon>Andropogonodae</taxon>
        <taxon>Andropogoneae</taxon>
        <taxon>Tripsacinae</taxon>
        <taxon>Zea</taxon>
    </lineage>
</organism>
<dbReference type="GO" id="GO:0005730">
    <property type="term" value="C:nucleolus"/>
    <property type="evidence" value="ECO:0007669"/>
    <property type="project" value="UniProtKB-SubCell"/>
</dbReference>
<feature type="domain" description="Exosome complex component CSL4 C-terminal" evidence="4">
    <location>
        <begin position="103"/>
        <end position="146"/>
    </location>
</feature>
<dbReference type="InterPro" id="IPR019495">
    <property type="entry name" value="EXOSC1_C"/>
</dbReference>
<reference evidence="8" key="5">
    <citation type="submission" date="2021-05" db="UniProtKB">
        <authorList>
            <consortium name="EnsemblPlants"/>
        </authorList>
    </citation>
    <scope>IDENTIFICATION</scope>
    <source>
        <strain evidence="8">cv. B73</strain>
    </source>
</reference>
<evidence type="ECO:0000313" key="8">
    <source>
        <dbReference type="EnsemblPlants" id="Zm00001eb258800_P002"/>
    </source>
</evidence>
<reference evidence="8" key="4">
    <citation type="submission" date="2019-07" db="EMBL/GenBank/DDBJ databases">
        <authorList>
            <person name="Seetharam A."/>
            <person name="Woodhouse M."/>
            <person name="Cannon E."/>
        </authorList>
    </citation>
    <scope>NUCLEOTIDE SEQUENCE [LARGE SCALE GENOMIC DNA]</scope>
    <source>
        <strain evidence="8">cv. B73</strain>
    </source>
</reference>
<dbReference type="Gene3D" id="2.40.50.100">
    <property type="match status" value="1"/>
</dbReference>
<dbReference type="InterPro" id="IPR039771">
    <property type="entry name" value="Csl4"/>
</dbReference>
<dbReference type="InterPro" id="IPR012340">
    <property type="entry name" value="NA-bd_OB-fold"/>
</dbReference>
<dbReference type="AlphaFoldDB" id="C0PGE5"/>
<dbReference type="OrthoDB" id="440760at2759"/>
<keyword evidence="10" id="KW-1267">Proteomics identification</keyword>
<accession>C0PGE5</accession>
<dbReference type="Proteomes" id="UP000007305">
    <property type="component" value="Chromosome 5"/>
</dbReference>
<dbReference type="HOGENOM" id="CLU_1279448_0_0_1"/>
<reference evidence="6" key="1">
    <citation type="journal article" date="2009" name="PLoS Genet.">
        <title>Sequencing, mapping, and analysis of 27,455 maize full-length cDNAs.</title>
        <authorList>
            <person name="Soderlund C."/>
            <person name="Descour A."/>
            <person name="Kudrna D."/>
            <person name="Bomhoff M."/>
            <person name="Boyd L."/>
            <person name="Currie J."/>
            <person name="Angelova A."/>
            <person name="Collura K."/>
            <person name="Wissotski M."/>
            <person name="Ashley E."/>
            <person name="Morrow D."/>
            <person name="Fernandes J."/>
            <person name="Walbot V."/>
            <person name="Yu Y."/>
        </authorList>
    </citation>
    <scope>NUCLEOTIDE SEQUENCE</scope>
    <source>
        <strain evidence="6">B73</strain>
    </source>
</reference>
<keyword evidence="3" id="KW-0271">Exosome</keyword>
<keyword evidence="2" id="KW-0963">Cytoplasm</keyword>
<sequence length="188" mass="20256">MAATAMDHDGGDDVVTPGELLGNSLTLAAGRGAYADGRSVRASVTGRRRIVPPAPGSDDQRSTVEVVGHKAHGAVPQPGSVVIARVTKVMARMASADIMCVDSKAIREKFTGMIRQQDVRATEIDKVDMYQSYRPGDIVKAMVVSLIDENDAVQIISVFFSCYQPWLGLLALRLSTSTFLSCRNFLNL</sequence>
<dbReference type="SUPFAM" id="SSF50249">
    <property type="entry name" value="Nucleic acid-binding proteins"/>
    <property type="match status" value="1"/>
</dbReference>
<evidence type="ECO:0000259" key="4">
    <source>
        <dbReference type="Pfam" id="PF10447"/>
    </source>
</evidence>
<dbReference type="Gene3D" id="2.40.50.140">
    <property type="entry name" value="Nucleic acid-binding proteins"/>
    <property type="match status" value="1"/>
</dbReference>
<dbReference type="EnsemblPlants" id="Zm00001eb258800_T002">
    <property type="protein sequence ID" value="Zm00001eb258800_P002"/>
    <property type="gene ID" value="Zm00001eb258800"/>
</dbReference>
<dbReference type="ExpressionAtlas" id="C0PGE5">
    <property type="expression patterns" value="baseline and differential"/>
</dbReference>
<comment type="subcellular location">
    <subcellularLocation>
        <location evidence="1">Nucleus</location>
        <location evidence="1">Nucleolus</location>
    </subcellularLocation>
</comment>
<gene>
    <name evidence="8" type="primary">LOC100281965</name>
    <name evidence="7" type="ORF">ZEAMMB73_Zm00001d018471</name>
</gene>
<reference evidence="7" key="3">
    <citation type="submission" date="2015-12" db="EMBL/GenBank/DDBJ databases">
        <title>Update maize B73 reference genome by single molecule sequencing technologies.</title>
        <authorList>
            <consortium name="Maize Genome Sequencing Project"/>
            <person name="Ware D."/>
        </authorList>
    </citation>
    <scope>NUCLEOTIDE SEQUENCE</scope>
    <source>
        <tissue evidence="7">Seedling</tissue>
    </source>
</reference>
<dbReference type="PANTHER" id="PTHR12686:SF8">
    <property type="entry name" value="EXOSOME COMPLEX COMPONENT CSL4"/>
    <property type="match status" value="1"/>
</dbReference>
<evidence type="ECO:0007829" key="10">
    <source>
        <dbReference type="PeptideAtlas" id="C0PGE5"/>
    </source>
</evidence>
<dbReference type="Pfam" id="PF10447">
    <property type="entry name" value="EXOSC1"/>
    <property type="match status" value="1"/>
</dbReference>
<evidence type="ECO:0000313" key="6">
    <source>
        <dbReference type="EMBL" id="ACN34261.1"/>
    </source>
</evidence>
<proteinExistence type="evidence at protein level"/>
<dbReference type="PANTHER" id="PTHR12686">
    <property type="entry name" value="3'-5' EXORIBONUCLEASE CSL4-RELATED"/>
    <property type="match status" value="1"/>
</dbReference>
<dbReference type="InterPro" id="IPR025721">
    <property type="entry name" value="Exosome_cplx_N_dom"/>
</dbReference>
<evidence type="ECO:0000313" key="7">
    <source>
        <dbReference type="EMBL" id="AQK76100.1"/>
    </source>
</evidence>
<dbReference type="GO" id="GO:0003723">
    <property type="term" value="F:RNA binding"/>
    <property type="evidence" value="ECO:0007669"/>
    <property type="project" value="InterPro"/>
</dbReference>
<evidence type="ECO:0000256" key="1">
    <source>
        <dbReference type="ARBA" id="ARBA00004604"/>
    </source>
</evidence>
<evidence type="ECO:0000256" key="3">
    <source>
        <dbReference type="ARBA" id="ARBA00022835"/>
    </source>
</evidence>